<comment type="caution">
    <text evidence="2">The sequence shown here is derived from an EMBL/GenBank/DDBJ whole genome shotgun (WGS) entry which is preliminary data.</text>
</comment>
<evidence type="ECO:0000313" key="2">
    <source>
        <dbReference type="EMBL" id="OZS79472.1"/>
    </source>
</evidence>
<dbReference type="RefSeq" id="WP_094941378.1">
    <property type="nucleotide sequence ID" value="NZ_NOKQ01000128.1"/>
</dbReference>
<organism evidence="2 3">
    <name type="scientific">Tetzosporium hominis</name>
    <dbReference type="NCBI Taxonomy" id="2020506"/>
    <lineage>
        <taxon>Bacteria</taxon>
        <taxon>Bacillati</taxon>
        <taxon>Bacillota</taxon>
        <taxon>Bacilli</taxon>
        <taxon>Bacillales</taxon>
        <taxon>Caryophanaceae</taxon>
        <taxon>Tetzosporium</taxon>
    </lineage>
</organism>
<name>A0A264W7A9_9BACL</name>
<evidence type="ECO:0000256" key="1">
    <source>
        <dbReference type="SAM" id="MobiDB-lite"/>
    </source>
</evidence>
<gene>
    <name evidence="2" type="ORF">CF394_00780</name>
</gene>
<reference evidence="2 3" key="1">
    <citation type="submission" date="2017-07" db="EMBL/GenBank/DDBJ databases">
        <title>Tetzosporium hominis gen.nov. sp.nov.</title>
        <authorList>
            <person name="Tetz G."/>
            <person name="Tetz V."/>
        </authorList>
    </citation>
    <scope>NUCLEOTIDE SEQUENCE [LARGE SCALE GENOMIC DNA]</scope>
    <source>
        <strain evidence="2 3">VT-49</strain>
    </source>
</reference>
<dbReference type="Proteomes" id="UP000217065">
    <property type="component" value="Unassembled WGS sequence"/>
</dbReference>
<dbReference type="AlphaFoldDB" id="A0A264W7A9"/>
<feature type="region of interest" description="Disordered" evidence="1">
    <location>
        <begin position="100"/>
        <end position="131"/>
    </location>
</feature>
<proteinExistence type="predicted"/>
<evidence type="ECO:0008006" key="4">
    <source>
        <dbReference type="Google" id="ProtNLM"/>
    </source>
</evidence>
<accession>A0A264W7A9</accession>
<keyword evidence="3" id="KW-1185">Reference proteome</keyword>
<protein>
    <recommendedName>
        <fullName evidence="4">Replication terminator protein</fullName>
    </recommendedName>
</protein>
<evidence type="ECO:0000313" key="3">
    <source>
        <dbReference type="Proteomes" id="UP000217065"/>
    </source>
</evidence>
<sequence>MTNIDFNQFAQGALAEKANKELQRAFENIADPNTDHKKSRKVTITIELKPNEARDVVTTQVTAKSSLAPAKAVETQILLGYQGKQIIGKELHSGIPGQSFFDDAGTVKTDTGEPVEETEAAATDNKVVKFK</sequence>
<dbReference type="EMBL" id="NOKQ01000128">
    <property type="protein sequence ID" value="OZS79472.1"/>
    <property type="molecule type" value="Genomic_DNA"/>
</dbReference>
<dbReference type="OrthoDB" id="1956472at2"/>